<accession>C7QZ08</accession>
<comment type="similarity">
    <text evidence="7">Belongs to the binding-protein-dependent transport system permease family.</text>
</comment>
<keyword evidence="10" id="KW-1185">Reference proteome</keyword>
<evidence type="ECO:0000256" key="3">
    <source>
        <dbReference type="ARBA" id="ARBA00022475"/>
    </source>
</evidence>
<dbReference type="InterPro" id="IPR045621">
    <property type="entry name" value="BPD_transp_1_N"/>
</dbReference>
<keyword evidence="3" id="KW-1003">Cell membrane</keyword>
<dbReference type="PANTHER" id="PTHR43163">
    <property type="entry name" value="DIPEPTIDE TRANSPORT SYSTEM PERMEASE PROTEIN DPPB-RELATED"/>
    <property type="match status" value="1"/>
</dbReference>
<dbReference type="PROSITE" id="PS50928">
    <property type="entry name" value="ABC_TM1"/>
    <property type="match status" value="1"/>
</dbReference>
<evidence type="ECO:0000256" key="4">
    <source>
        <dbReference type="ARBA" id="ARBA00022692"/>
    </source>
</evidence>
<feature type="transmembrane region" description="Helical" evidence="7">
    <location>
        <begin position="141"/>
        <end position="167"/>
    </location>
</feature>
<dbReference type="InterPro" id="IPR000515">
    <property type="entry name" value="MetI-like"/>
</dbReference>
<dbReference type="SUPFAM" id="SSF161098">
    <property type="entry name" value="MetI-like"/>
    <property type="match status" value="1"/>
</dbReference>
<reference evidence="9 10" key="1">
    <citation type="journal article" date="2009" name="Stand. Genomic Sci.">
        <title>Complete genome sequence of Jonesia denitrificans type strain (Prevot 55134).</title>
        <authorList>
            <person name="Pukall R."/>
            <person name="Gehrich-Schroter G."/>
            <person name="Lapidus A."/>
            <person name="Nolan M."/>
            <person name="Glavina Del Rio T."/>
            <person name="Lucas S."/>
            <person name="Chen F."/>
            <person name="Tice H."/>
            <person name="Pitluck S."/>
            <person name="Cheng J.F."/>
            <person name="Copeland A."/>
            <person name="Saunders E."/>
            <person name="Brettin T."/>
            <person name="Detter J.C."/>
            <person name="Bruce D."/>
            <person name="Goodwin L."/>
            <person name="Pati A."/>
            <person name="Ivanova N."/>
            <person name="Mavromatis K."/>
            <person name="Ovchinnikova G."/>
            <person name="Chen A."/>
            <person name="Palaniappan K."/>
            <person name="Land M."/>
            <person name="Hauser L."/>
            <person name="Chang Y.J."/>
            <person name="Jeffries C.D."/>
            <person name="Chain P."/>
            <person name="Goker M."/>
            <person name="Bristow J."/>
            <person name="Eisen J.A."/>
            <person name="Markowitz V."/>
            <person name="Hugenholtz P."/>
            <person name="Kyrpides N.C."/>
            <person name="Klenk H.P."/>
            <person name="Han C."/>
        </authorList>
    </citation>
    <scope>NUCLEOTIDE SEQUENCE [LARGE SCALE GENOMIC DNA]</scope>
    <source>
        <strain evidence="10">ATCC 14870 / DSM 20603 / BCRC 15368 / CIP 55.134 / JCM 11481 / NBRC 15587 / NCTC 10816 / Prevot 55134</strain>
    </source>
</reference>
<evidence type="ECO:0000313" key="10">
    <source>
        <dbReference type="Proteomes" id="UP000000628"/>
    </source>
</evidence>
<feature type="transmembrane region" description="Helical" evidence="7">
    <location>
        <begin position="179"/>
        <end position="198"/>
    </location>
</feature>
<comment type="subcellular location">
    <subcellularLocation>
        <location evidence="1 7">Cell membrane</location>
        <topology evidence="1 7">Multi-pass membrane protein</topology>
    </subcellularLocation>
</comment>
<dbReference type="GO" id="GO:0005886">
    <property type="term" value="C:plasma membrane"/>
    <property type="evidence" value="ECO:0007669"/>
    <property type="project" value="UniProtKB-SubCell"/>
</dbReference>
<dbReference type="Pfam" id="PF19300">
    <property type="entry name" value="BPD_transp_1_N"/>
    <property type="match status" value="1"/>
</dbReference>
<feature type="transmembrane region" description="Helical" evidence="7">
    <location>
        <begin position="104"/>
        <end position="129"/>
    </location>
</feature>
<evidence type="ECO:0000256" key="1">
    <source>
        <dbReference type="ARBA" id="ARBA00004651"/>
    </source>
</evidence>
<dbReference type="STRING" id="471856.Jden_0242"/>
<organism evidence="9 10">
    <name type="scientific">Jonesia denitrificans (strain ATCC 14870 / DSM 20603 / BCRC 15368 / CIP 55.134 / JCM 11481 / NBRC 15587 / NCTC 10816 / Prevot 55134)</name>
    <name type="common">Listeria denitrificans</name>
    <dbReference type="NCBI Taxonomy" id="471856"/>
    <lineage>
        <taxon>Bacteria</taxon>
        <taxon>Bacillati</taxon>
        <taxon>Actinomycetota</taxon>
        <taxon>Actinomycetes</taxon>
        <taxon>Micrococcales</taxon>
        <taxon>Jonesiaceae</taxon>
        <taxon>Jonesia</taxon>
    </lineage>
</organism>
<name>C7QZ08_JONDD</name>
<evidence type="ECO:0000256" key="6">
    <source>
        <dbReference type="ARBA" id="ARBA00023136"/>
    </source>
</evidence>
<dbReference type="Pfam" id="PF00528">
    <property type="entry name" value="BPD_transp_1"/>
    <property type="match status" value="1"/>
</dbReference>
<evidence type="ECO:0000256" key="2">
    <source>
        <dbReference type="ARBA" id="ARBA00022448"/>
    </source>
</evidence>
<dbReference type="PANTHER" id="PTHR43163:SF6">
    <property type="entry name" value="DIPEPTIDE TRANSPORT SYSTEM PERMEASE PROTEIN DPPB-RELATED"/>
    <property type="match status" value="1"/>
</dbReference>
<protein>
    <submittedName>
        <fullName evidence="9">Binding-protein-dependent transport systems inner membrane component</fullName>
    </submittedName>
</protein>
<evidence type="ECO:0000256" key="7">
    <source>
        <dbReference type="RuleBase" id="RU363032"/>
    </source>
</evidence>
<evidence type="ECO:0000313" key="9">
    <source>
        <dbReference type="EMBL" id="ACV07916.1"/>
    </source>
</evidence>
<dbReference type="RefSeq" id="WP_015770545.1">
    <property type="nucleotide sequence ID" value="NC_013174.1"/>
</dbReference>
<dbReference type="AlphaFoldDB" id="C7QZ08"/>
<dbReference type="EMBL" id="CP001706">
    <property type="protein sequence ID" value="ACV07916.1"/>
    <property type="molecule type" value="Genomic_DNA"/>
</dbReference>
<gene>
    <name evidence="9" type="ordered locus">Jden_0242</name>
</gene>
<evidence type="ECO:0000259" key="8">
    <source>
        <dbReference type="PROSITE" id="PS50928"/>
    </source>
</evidence>
<feature type="domain" description="ABC transmembrane type-1" evidence="8">
    <location>
        <begin position="104"/>
        <end position="302"/>
    </location>
</feature>
<dbReference type="HOGENOM" id="CLU_036879_0_2_11"/>
<keyword evidence="5 7" id="KW-1133">Transmembrane helix</keyword>
<feature type="transmembrane region" description="Helical" evidence="7">
    <location>
        <begin position="279"/>
        <end position="302"/>
    </location>
</feature>
<keyword evidence="2 7" id="KW-0813">Transport</keyword>
<feature type="transmembrane region" description="Helical" evidence="7">
    <location>
        <begin position="234"/>
        <end position="259"/>
    </location>
</feature>
<dbReference type="CDD" id="cd06261">
    <property type="entry name" value="TM_PBP2"/>
    <property type="match status" value="1"/>
</dbReference>
<proteinExistence type="inferred from homology"/>
<keyword evidence="4 7" id="KW-0812">Transmembrane</keyword>
<dbReference type="InterPro" id="IPR035906">
    <property type="entry name" value="MetI-like_sf"/>
</dbReference>
<dbReference type="KEGG" id="jde:Jden_0242"/>
<dbReference type="eggNOG" id="COG0601">
    <property type="taxonomic scope" value="Bacteria"/>
</dbReference>
<feature type="transmembrane region" description="Helical" evidence="7">
    <location>
        <begin position="12"/>
        <end position="37"/>
    </location>
</feature>
<dbReference type="GO" id="GO:0071916">
    <property type="term" value="F:dipeptide transmembrane transporter activity"/>
    <property type="evidence" value="ECO:0007669"/>
    <property type="project" value="TreeGrafter"/>
</dbReference>
<dbReference type="Gene3D" id="1.10.3720.10">
    <property type="entry name" value="MetI-like"/>
    <property type="match status" value="1"/>
</dbReference>
<evidence type="ECO:0000256" key="5">
    <source>
        <dbReference type="ARBA" id="ARBA00022989"/>
    </source>
</evidence>
<dbReference type="Proteomes" id="UP000000628">
    <property type="component" value="Chromosome"/>
</dbReference>
<sequence>MRTHATTTAWVIARYLGNAVTTLLGAITLAFVVLTAVPGDPVDVMLGPLSSATPEARATIRADLGLDQPLHIQYLTYISRVLTGDLGMSYQQHRPVVAIITEQLGATLALAAAALALAALVVFAAAFVTRRGWMRRIADTSELLAVSAPVFWTSLILASVFSYQLGWFPIVGGTDAQRLILPAVALALPLAGVMAQILRTGLDTAATQPFALTALARGASPHHLTRHHLMRHGFAATLTITGYIVGTLIGGAVIVETIFARGGIGRVTLDAISGRDLPVIMGVVILSGVAFIAINTMVDIIARIVDPRLRARSANA</sequence>
<keyword evidence="6 7" id="KW-0472">Membrane</keyword>